<keyword evidence="3" id="KW-1185">Reference proteome</keyword>
<evidence type="ECO:0000313" key="3">
    <source>
        <dbReference type="Proteomes" id="UP000199623"/>
    </source>
</evidence>
<feature type="signal peptide" evidence="1">
    <location>
        <begin position="1"/>
        <end position="23"/>
    </location>
</feature>
<keyword evidence="1" id="KW-0732">Signal</keyword>
<dbReference type="OrthoDB" id="5902829at2"/>
<dbReference type="InterPro" id="IPR053145">
    <property type="entry name" value="AB_hydrolase_Est10"/>
</dbReference>
<reference evidence="3" key="1">
    <citation type="submission" date="2016-10" db="EMBL/GenBank/DDBJ databases">
        <authorList>
            <person name="Varghese N."/>
            <person name="Submissions S."/>
        </authorList>
    </citation>
    <scope>NUCLEOTIDE SEQUENCE [LARGE SCALE GENOMIC DNA]</scope>
    <source>
        <strain evidence="3">CGMCC 4.3506</strain>
    </source>
</reference>
<dbReference type="GO" id="GO:0052689">
    <property type="term" value="F:carboxylic ester hydrolase activity"/>
    <property type="evidence" value="ECO:0007669"/>
    <property type="project" value="TreeGrafter"/>
</dbReference>
<feature type="chain" id="PRO_5011449588" evidence="1">
    <location>
        <begin position="24"/>
        <end position="339"/>
    </location>
</feature>
<sequence length="339" mass="36041">MTVKAALALAALISTAIAGIATAAPHHDTRAWLPAQDEEVSFVVDGTTTYGTLHVPARRRGERLPAALLLPGSGPTDRDGNQPPAFTPNTIRDLAGVLGDDRVVTLRFDKYGTGRTGLGAWAERPHELDHPAFVRQAAAARDFLHGRREVAPGRVALAGHSEGALTALMLAADAPHHRRAAALIMLQPLALRMLDVLAMQLHDQTGQLVESGAMTEAEAQALDRAIDTAVADLRADRPVDTTAMPPALAALFQALAGPSRKFITSIDAVHPPDVARRLRPMPVLLTCGALDPQVPCHTTDQLAAVVRHRVVLPDAGHAMTTADGTFSPVLTRHLSALRW</sequence>
<accession>A0A1G7XIX9</accession>
<dbReference type="AlphaFoldDB" id="A0A1G7XIX9"/>
<dbReference type="PANTHER" id="PTHR43265">
    <property type="entry name" value="ESTERASE ESTD"/>
    <property type="match status" value="1"/>
</dbReference>
<dbReference type="RefSeq" id="WP_090053968.1">
    <property type="nucleotide sequence ID" value="NZ_FNCC01000012.1"/>
</dbReference>
<dbReference type="SUPFAM" id="SSF53474">
    <property type="entry name" value="alpha/beta-Hydrolases"/>
    <property type="match status" value="1"/>
</dbReference>
<name>A0A1G7XIX9_9PSEU</name>
<dbReference type="InterPro" id="IPR029058">
    <property type="entry name" value="AB_hydrolase_fold"/>
</dbReference>
<dbReference type="Proteomes" id="UP000199623">
    <property type="component" value="Unassembled WGS sequence"/>
</dbReference>
<gene>
    <name evidence="2" type="ORF">SAMN05216553_11235</name>
</gene>
<dbReference type="STRING" id="200378.SAMN05216553_11235"/>
<organism evidence="2 3">
    <name type="scientific">Lentzea fradiae</name>
    <dbReference type="NCBI Taxonomy" id="200378"/>
    <lineage>
        <taxon>Bacteria</taxon>
        <taxon>Bacillati</taxon>
        <taxon>Actinomycetota</taxon>
        <taxon>Actinomycetes</taxon>
        <taxon>Pseudonocardiales</taxon>
        <taxon>Pseudonocardiaceae</taxon>
        <taxon>Lentzea</taxon>
    </lineage>
</organism>
<evidence type="ECO:0000313" key="2">
    <source>
        <dbReference type="EMBL" id="SDG84011.1"/>
    </source>
</evidence>
<protein>
    <submittedName>
        <fullName evidence="2">Uncharacterized protein</fullName>
    </submittedName>
</protein>
<dbReference type="Gene3D" id="3.40.50.1820">
    <property type="entry name" value="alpha/beta hydrolase"/>
    <property type="match status" value="1"/>
</dbReference>
<dbReference type="PANTHER" id="PTHR43265:SF1">
    <property type="entry name" value="ESTERASE ESTD"/>
    <property type="match status" value="1"/>
</dbReference>
<proteinExistence type="predicted"/>
<dbReference type="EMBL" id="FNCC01000012">
    <property type="protein sequence ID" value="SDG84011.1"/>
    <property type="molecule type" value="Genomic_DNA"/>
</dbReference>
<evidence type="ECO:0000256" key="1">
    <source>
        <dbReference type="SAM" id="SignalP"/>
    </source>
</evidence>